<dbReference type="OrthoDB" id="8085625at2"/>
<accession>A0A9Q9D8A6</accession>
<dbReference type="GeneID" id="29519264"/>
<dbReference type="KEGG" id="eah:FA04_13690"/>
<gene>
    <name evidence="1" type="ORF">NE863_14010</name>
    <name evidence="2" type="ORF">P4B07_13900</name>
</gene>
<evidence type="ECO:0000313" key="4">
    <source>
        <dbReference type="Proteomes" id="UP001214094"/>
    </source>
</evidence>
<dbReference type="Proteomes" id="UP001055460">
    <property type="component" value="Chromosome"/>
</dbReference>
<dbReference type="AlphaFoldDB" id="A0A9Q9D8A6"/>
<dbReference type="EMBL" id="CP098807">
    <property type="protein sequence ID" value="USJ22418.1"/>
    <property type="molecule type" value="Genomic_DNA"/>
</dbReference>
<evidence type="ECO:0000313" key="1">
    <source>
        <dbReference type="EMBL" id="USJ22418.1"/>
    </source>
</evidence>
<name>A0A9Q9D8A6_ENSAD</name>
<proteinExistence type="predicted"/>
<dbReference type="RefSeq" id="WP_034797737.1">
    <property type="nucleotide sequence ID" value="NZ_CP015880.1"/>
</dbReference>
<reference evidence="1" key="1">
    <citation type="submission" date="2022-06" db="EMBL/GenBank/DDBJ databases">
        <title>Physiological and biochemical characterization and genomic elucidation of a strain of the genus Ensifer adhaerens M8 that combines arsenic oxidation and chromium reduction.</title>
        <authorList>
            <person name="Li X."/>
            <person name="Yu c."/>
        </authorList>
    </citation>
    <scope>NUCLEOTIDE SEQUENCE</scope>
    <source>
        <strain evidence="1">M8</strain>
    </source>
</reference>
<dbReference type="Proteomes" id="UP001214094">
    <property type="component" value="Chromosome"/>
</dbReference>
<protein>
    <submittedName>
        <fullName evidence="1">Uncharacterized protein</fullName>
    </submittedName>
</protein>
<reference evidence="2 4" key="2">
    <citation type="submission" date="2023-03" db="EMBL/GenBank/DDBJ databases">
        <title>Comparative genome and transcriptome analysis combination mining strategies for increasing vitamin B12 production of Ensifer adhaerens strain.</title>
        <authorList>
            <person name="Yongheng L."/>
        </authorList>
    </citation>
    <scope>NUCLEOTIDE SEQUENCE [LARGE SCALE GENOMIC DNA]</scope>
    <source>
        <strain evidence="2 4">Casida A-T305</strain>
    </source>
</reference>
<organism evidence="1 3">
    <name type="scientific">Ensifer adhaerens</name>
    <name type="common">Sinorhizobium morelense</name>
    <dbReference type="NCBI Taxonomy" id="106592"/>
    <lineage>
        <taxon>Bacteria</taxon>
        <taxon>Pseudomonadati</taxon>
        <taxon>Pseudomonadota</taxon>
        <taxon>Alphaproteobacteria</taxon>
        <taxon>Hyphomicrobiales</taxon>
        <taxon>Rhizobiaceae</taxon>
        <taxon>Sinorhizobium/Ensifer group</taxon>
        <taxon>Ensifer</taxon>
    </lineage>
</organism>
<sequence length="72" mass="7902">MVGDLQKIGIERLEDLTVANAEDLALRINATLGRRHINSTGIRALENLIAQGVPSLANWLQETKMPPGGRHF</sequence>
<keyword evidence="4" id="KW-1185">Reference proteome</keyword>
<evidence type="ECO:0000313" key="2">
    <source>
        <dbReference type="EMBL" id="WFP89650.1"/>
    </source>
</evidence>
<evidence type="ECO:0000313" key="3">
    <source>
        <dbReference type="Proteomes" id="UP001055460"/>
    </source>
</evidence>
<dbReference type="EMBL" id="CP121308">
    <property type="protein sequence ID" value="WFP89650.1"/>
    <property type="molecule type" value="Genomic_DNA"/>
</dbReference>